<evidence type="ECO:0000256" key="1">
    <source>
        <dbReference type="SAM" id="MobiDB-lite"/>
    </source>
</evidence>
<feature type="compositionally biased region" description="Polar residues" evidence="1">
    <location>
        <begin position="25"/>
        <end position="60"/>
    </location>
</feature>
<dbReference type="Proteomes" id="UP000827133">
    <property type="component" value="Unassembled WGS sequence"/>
</dbReference>
<reference evidence="2" key="1">
    <citation type="journal article" date="2021" name="Mol. Plant Microbe Interact.">
        <title>Telomere to telomere genome assembly of Fusarium musae F31, causal agent of crown rot disease of banana.</title>
        <authorList>
            <person name="Degradi L."/>
            <person name="Tava V."/>
            <person name="Kunova A."/>
            <person name="Cortesi P."/>
            <person name="Saracchi M."/>
            <person name="Pasquali M."/>
        </authorList>
    </citation>
    <scope>NUCLEOTIDE SEQUENCE</scope>
    <source>
        <strain evidence="2">F31</strain>
    </source>
</reference>
<feature type="compositionally biased region" description="Basic and acidic residues" evidence="1">
    <location>
        <begin position="73"/>
        <end position="82"/>
    </location>
</feature>
<name>A0A9P8D9P4_9HYPO</name>
<comment type="caution">
    <text evidence="2">The sequence shown here is derived from an EMBL/GenBank/DDBJ whole genome shotgun (WGS) entry which is preliminary data.</text>
</comment>
<accession>A0A9P8D9P4</accession>
<keyword evidence="3" id="KW-1185">Reference proteome</keyword>
<organism evidence="2 3">
    <name type="scientific">Fusarium musae</name>
    <dbReference type="NCBI Taxonomy" id="1042133"/>
    <lineage>
        <taxon>Eukaryota</taxon>
        <taxon>Fungi</taxon>
        <taxon>Dikarya</taxon>
        <taxon>Ascomycota</taxon>
        <taxon>Pezizomycotina</taxon>
        <taxon>Sordariomycetes</taxon>
        <taxon>Hypocreomycetidae</taxon>
        <taxon>Hypocreales</taxon>
        <taxon>Nectriaceae</taxon>
        <taxon>Fusarium</taxon>
    </lineage>
</organism>
<dbReference type="AlphaFoldDB" id="A0A9P8D9P4"/>
<dbReference type="GeneID" id="68318589"/>
<evidence type="ECO:0000313" key="2">
    <source>
        <dbReference type="EMBL" id="KAG9497861.1"/>
    </source>
</evidence>
<feature type="region of interest" description="Disordered" evidence="1">
    <location>
        <begin position="1"/>
        <end position="82"/>
    </location>
</feature>
<dbReference type="EMBL" id="JAHBCI010000008">
    <property type="protein sequence ID" value="KAG9497861.1"/>
    <property type="molecule type" value="Genomic_DNA"/>
</dbReference>
<proteinExistence type="predicted"/>
<protein>
    <submittedName>
        <fullName evidence="2">Uncharacterized protein</fullName>
    </submittedName>
</protein>
<sequence length="139" mass="15829">MGKCLSRPERHNTLPKRLYPAGTPDNEQASMYSHPNIMLQSNKSSRITTPCAKATTSTKQAARKRHPRHRNRETRQTKRNLKDIRERLENARGRCNVAKDEAASCEKEITNLFRGMNGRRGLATVQAEKGFRDGKPEDV</sequence>
<dbReference type="KEGG" id="fmu:J7337_010733"/>
<feature type="compositionally biased region" description="Basic residues" evidence="1">
    <location>
        <begin position="61"/>
        <end position="72"/>
    </location>
</feature>
<evidence type="ECO:0000313" key="3">
    <source>
        <dbReference type="Proteomes" id="UP000827133"/>
    </source>
</evidence>
<feature type="compositionally biased region" description="Basic and acidic residues" evidence="1">
    <location>
        <begin position="1"/>
        <end position="12"/>
    </location>
</feature>
<gene>
    <name evidence="2" type="ORF">J7337_010733</name>
</gene>
<dbReference type="RefSeq" id="XP_044676861.1">
    <property type="nucleotide sequence ID" value="XM_044828307.1"/>
</dbReference>